<feature type="compositionally biased region" description="Low complexity" evidence="1">
    <location>
        <begin position="33"/>
        <end position="54"/>
    </location>
</feature>
<proteinExistence type="predicted"/>
<organism evidence="2 3">
    <name type="scientific">Effrenium voratum</name>
    <dbReference type="NCBI Taxonomy" id="2562239"/>
    <lineage>
        <taxon>Eukaryota</taxon>
        <taxon>Sar</taxon>
        <taxon>Alveolata</taxon>
        <taxon>Dinophyceae</taxon>
        <taxon>Suessiales</taxon>
        <taxon>Symbiodiniaceae</taxon>
        <taxon>Effrenium</taxon>
    </lineage>
</organism>
<reference evidence="2" key="1">
    <citation type="submission" date="2023-08" db="EMBL/GenBank/DDBJ databases">
        <authorList>
            <person name="Chen Y."/>
            <person name="Shah S."/>
            <person name="Dougan E. K."/>
            <person name="Thang M."/>
            <person name="Chan C."/>
        </authorList>
    </citation>
    <scope>NUCLEOTIDE SEQUENCE</scope>
</reference>
<protein>
    <submittedName>
        <fullName evidence="2">Uncharacterized protein</fullName>
    </submittedName>
</protein>
<feature type="region of interest" description="Disordered" evidence="1">
    <location>
        <begin position="20"/>
        <end position="97"/>
    </location>
</feature>
<feature type="compositionally biased region" description="Pro residues" evidence="1">
    <location>
        <begin position="78"/>
        <end position="88"/>
    </location>
</feature>
<dbReference type="EMBL" id="CAUJNA010003703">
    <property type="protein sequence ID" value="CAJ1408066.1"/>
    <property type="molecule type" value="Genomic_DNA"/>
</dbReference>
<gene>
    <name evidence="2" type="ORF">EVOR1521_LOCUS29597</name>
</gene>
<evidence type="ECO:0000256" key="1">
    <source>
        <dbReference type="SAM" id="MobiDB-lite"/>
    </source>
</evidence>
<name>A0AA36NKP4_9DINO</name>
<keyword evidence="3" id="KW-1185">Reference proteome</keyword>
<sequence>MVWELPPRRSWVASTPAPKAPAYYVAPAPPWVPAGSRPLSRPSSARSKSRPQSACSSRPPSAGYAARSAFSEMRPSSPARPRPPPRPSSAPQLKAHGRKYRPHFAASWPGLCCMSAAGSVLCRWLRREVLPDTGLLGTS</sequence>
<evidence type="ECO:0000313" key="3">
    <source>
        <dbReference type="Proteomes" id="UP001178507"/>
    </source>
</evidence>
<dbReference type="Proteomes" id="UP001178507">
    <property type="component" value="Unassembled WGS sequence"/>
</dbReference>
<evidence type="ECO:0000313" key="2">
    <source>
        <dbReference type="EMBL" id="CAJ1408066.1"/>
    </source>
</evidence>
<accession>A0AA36NKP4</accession>
<comment type="caution">
    <text evidence="2">The sequence shown here is derived from an EMBL/GenBank/DDBJ whole genome shotgun (WGS) entry which is preliminary data.</text>
</comment>
<dbReference type="AlphaFoldDB" id="A0AA36NKP4"/>